<proteinExistence type="inferred from homology"/>
<evidence type="ECO:0000256" key="3">
    <source>
        <dbReference type="ARBA" id="ARBA00022475"/>
    </source>
</evidence>
<evidence type="ECO:0000256" key="7">
    <source>
        <dbReference type="RuleBase" id="RU363032"/>
    </source>
</evidence>
<dbReference type="Pfam" id="PF00528">
    <property type="entry name" value="BPD_transp_1"/>
    <property type="match status" value="1"/>
</dbReference>
<feature type="transmembrane region" description="Helical" evidence="7">
    <location>
        <begin position="215"/>
        <end position="238"/>
    </location>
</feature>
<feature type="transmembrane region" description="Helical" evidence="7">
    <location>
        <begin position="85"/>
        <end position="107"/>
    </location>
</feature>
<keyword evidence="3" id="KW-1003">Cell membrane</keyword>
<reference evidence="9" key="1">
    <citation type="submission" date="2021-06" db="EMBL/GenBank/DDBJ databases">
        <title>New haloarchaea isolates fom saline soil.</title>
        <authorList>
            <person name="Duran-Viseras A."/>
            <person name="Sanchez-Porro C.S."/>
            <person name="Ventosa A."/>
        </authorList>
    </citation>
    <scope>NUCLEOTIDE SEQUENCE</scope>
    <source>
        <strain evidence="9">JCM 18369</strain>
    </source>
</reference>
<dbReference type="PROSITE" id="PS50928">
    <property type="entry name" value="ABC_TM1"/>
    <property type="match status" value="1"/>
</dbReference>
<keyword evidence="6 7" id="KW-0472">Membrane</keyword>
<keyword evidence="4 7" id="KW-0812">Transmembrane</keyword>
<evidence type="ECO:0000256" key="6">
    <source>
        <dbReference type="ARBA" id="ARBA00023136"/>
    </source>
</evidence>
<gene>
    <name evidence="9" type="ORF">KTS37_13635</name>
</gene>
<name>A0AA41KIG9_9EURY</name>
<comment type="caution">
    <text evidence="9">The sequence shown here is derived from an EMBL/GenBank/DDBJ whole genome shotgun (WGS) entry which is preliminary data.</text>
</comment>
<evidence type="ECO:0000313" key="10">
    <source>
        <dbReference type="Proteomes" id="UP001166304"/>
    </source>
</evidence>
<dbReference type="PANTHER" id="PTHR43227">
    <property type="entry name" value="BLL4140 PROTEIN"/>
    <property type="match status" value="1"/>
</dbReference>
<evidence type="ECO:0000256" key="4">
    <source>
        <dbReference type="ARBA" id="ARBA00022692"/>
    </source>
</evidence>
<dbReference type="PANTHER" id="PTHR43227:SF8">
    <property type="entry name" value="DIACETYLCHITOBIOSE UPTAKE SYSTEM PERMEASE PROTEIN DASB"/>
    <property type="match status" value="1"/>
</dbReference>
<evidence type="ECO:0000313" key="9">
    <source>
        <dbReference type="EMBL" id="MBV0902831.1"/>
    </source>
</evidence>
<dbReference type="Proteomes" id="UP001166304">
    <property type="component" value="Unassembled WGS sequence"/>
</dbReference>
<dbReference type="SUPFAM" id="SSF161098">
    <property type="entry name" value="MetI-like"/>
    <property type="match status" value="1"/>
</dbReference>
<evidence type="ECO:0000256" key="2">
    <source>
        <dbReference type="ARBA" id="ARBA00022448"/>
    </source>
</evidence>
<feature type="transmembrane region" description="Helical" evidence="7">
    <location>
        <begin position="24"/>
        <end position="45"/>
    </location>
</feature>
<dbReference type="GO" id="GO:0055085">
    <property type="term" value="P:transmembrane transport"/>
    <property type="evidence" value="ECO:0007669"/>
    <property type="project" value="InterPro"/>
</dbReference>
<accession>A0AA41KIG9</accession>
<dbReference type="InterPro" id="IPR035906">
    <property type="entry name" value="MetI-like_sf"/>
</dbReference>
<dbReference type="EMBL" id="JAHQXE010000004">
    <property type="protein sequence ID" value="MBV0902831.1"/>
    <property type="molecule type" value="Genomic_DNA"/>
</dbReference>
<dbReference type="InterPro" id="IPR050809">
    <property type="entry name" value="UgpAE/MalFG_permease"/>
</dbReference>
<dbReference type="RefSeq" id="WP_162414401.1">
    <property type="nucleotide sequence ID" value="NZ_JAHQXE010000004.1"/>
</dbReference>
<dbReference type="InterPro" id="IPR000515">
    <property type="entry name" value="MetI-like"/>
</dbReference>
<protein>
    <submittedName>
        <fullName evidence="9">Sugar ABC transporter permease</fullName>
    </submittedName>
</protein>
<dbReference type="CDD" id="cd06261">
    <property type="entry name" value="TM_PBP2"/>
    <property type="match status" value="1"/>
</dbReference>
<feature type="transmembrane region" description="Helical" evidence="7">
    <location>
        <begin position="170"/>
        <end position="194"/>
    </location>
</feature>
<sequence length="309" mass="34886">MASQTSHALLRRTERYRDVLSENWFAYLLILPVLLFLVLLMWVPFVQGIYMSLHNWPFGGDPSWVGLGNYEYLFGWQPFITSLKATLIFASTTLFQLGVALAAALAVREIRRGKSLVTGSFLLSYTLPPLVTGTIWAYMLEPDLGPVFGYLTQWELLEETIYWGSHGDSALAVILFVTTWTFWPFMFLIISASLESIPEEMYETARMYGANRVQTFLRVTLPQLKSAILIALSIRIIWNMTKISQVLQLTNGGPGYETSILAVLLYRFSYEQGQMGISYAVGVVLLTMTIGFVFVFIREFERASGGDAA</sequence>
<keyword evidence="2 7" id="KW-0813">Transport</keyword>
<feature type="domain" description="ABC transmembrane type-1" evidence="8">
    <location>
        <begin position="82"/>
        <end position="296"/>
    </location>
</feature>
<organism evidence="9 10">
    <name type="scientific">Haloarcula salina</name>
    <dbReference type="NCBI Taxonomy" id="1429914"/>
    <lineage>
        <taxon>Archaea</taxon>
        <taxon>Methanobacteriati</taxon>
        <taxon>Methanobacteriota</taxon>
        <taxon>Stenosarchaea group</taxon>
        <taxon>Halobacteria</taxon>
        <taxon>Halobacteriales</taxon>
        <taxon>Haloarculaceae</taxon>
        <taxon>Haloarcula</taxon>
    </lineage>
</organism>
<evidence type="ECO:0000256" key="5">
    <source>
        <dbReference type="ARBA" id="ARBA00022989"/>
    </source>
</evidence>
<evidence type="ECO:0000256" key="1">
    <source>
        <dbReference type="ARBA" id="ARBA00004651"/>
    </source>
</evidence>
<feature type="transmembrane region" description="Helical" evidence="7">
    <location>
        <begin position="119"/>
        <end position="139"/>
    </location>
</feature>
<dbReference type="Gene3D" id="1.10.3720.10">
    <property type="entry name" value="MetI-like"/>
    <property type="match status" value="1"/>
</dbReference>
<keyword evidence="5 7" id="KW-1133">Transmembrane helix</keyword>
<evidence type="ECO:0000259" key="8">
    <source>
        <dbReference type="PROSITE" id="PS50928"/>
    </source>
</evidence>
<keyword evidence="10" id="KW-1185">Reference proteome</keyword>
<comment type="subcellular location">
    <subcellularLocation>
        <location evidence="1 7">Cell membrane</location>
        <topology evidence="1 7">Multi-pass membrane protein</topology>
    </subcellularLocation>
</comment>
<feature type="transmembrane region" description="Helical" evidence="7">
    <location>
        <begin position="277"/>
        <end position="297"/>
    </location>
</feature>
<dbReference type="AlphaFoldDB" id="A0AA41KIG9"/>
<comment type="similarity">
    <text evidence="7">Belongs to the binding-protein-dependent transport system permease family.</text>
</comment>
<dbReference type="GO" id="GO:0005886">
    <property type="term" value="C:plasma membrane"/>
    <property type="evidence" value="ECO:0007669"/>
    <property type="project" value="UniProtKB-SubCell"/>
</dbReference>